<evidence type="ECO:0000256" key="8">
    <source>
        <dbReference type="ARBA" id="ARBA00022777"/>
    </source>
</evidence>
<dbReference type="AlphaFoldDB" id="A0A5S6QV92"/>
<evidence type="ECO:0000256" key="14">
    <source>
        <dbReference type="RuleBase" id="RU000304"/>
    </source>
</evidence>
<keyword evidence="7 13" id="KW-0547">Nucleotide-binding</keyword>
<keyword evidence="5 14" id="KW-0723">Serine/threonine-protein kinase</keyword>
<feature type="region of interest" description="Disordered" evidence="15">
    <location>
        <begin position="372"/>
        <end position="399"/>
    </location>
</feature>
<evidence type="ECO:0000256" key="12">
    <source>
        <dbReference type="ARBA" id="ARBA00048679"/>
    </source>
</evidence>
<evidence type="ECO:0000256" key="15">
    <source>
        <dbReference type="SAM" id="MobiDB-lite"/>
    </source>
</evidence>
<dbReference type="WBParaSite" id="TMUE_3000011049.4">
    <property type="protein sequence ID" value="TMUE_3000011049.4"/>
    <property type="gene ID" value="WBGene00284915"/>
</dbReference>
<evidence type="ECO:0000313" key="18">
    <source>
        <dbReference type="WBParaSite" id="TMUE_3000011049.1"/>
    </source>
</evidence>
<feature type="binding site" evidence="13">
    <location>
        <position position="51"/>
    </location>
    <ligand>
        <name>ATP</name>
        <dbReference type="ChEBI" id="CHEBI:30616"/>
    </ligand>
</feature>
<dbReference type="GO" id="GO:0005737">
    <property type="term" value="C:cytoplasm"/>
    <property type="evidence" value="ECO:0007669"/>
    <property type="project" value="TreeGrafter"/>
</dbReference>
<dbReference type="InterPro" id="IPR000719">
    <property type="entry name" value="Prot_kinase_dom"/>
</dbReference>
<comment type="cofactor">
    <cofactor evidence="1">
        <name>Mg(2+)</name>
        <dbReference type="ChEBI" id="CHEBI:18420"/>
    </cofactor>
</comment>
<dbReference type="Pfam" id="PF00069">
    <property type="entry name" value="Pkinase"/>
    <property type="match status" value="1"/>
</dbReference>
<dbReference type="WBParaSite" id="TMUE_3000011049.5">
    <property type="protein sequence ID" value="TMUE_3000011049.5"/>
    <property type="gene ID" value="WBGene00284915"/>
</dbReference>
<dbReference type="WBParaSite" id="TMUE_3000011049.1">
    <property type="protein sequence ID" value="TMUE_3000011049.1"/>
    <property type="gene ID" value="WBGene00284915"/>
</dbReference>
<sequence>MGFSEDRLGRVETASETLRKMYKIGGELGSGGFGTVYCGFRVHDGLPVAIKYVNRSNITSWGMLNGRQVPLEICLLWQTRHIKGVIRLLDWYERSDGFLIVMERPAPSKDLYDFITEKGPLEEELARHFFRQVVESVMACASAGIVHRDIKDENILVDLRTGYLKLIDFGSGGFLKDSVFTEFEGTRVYSPPEWIVHSRYYASSATVWSLGILLYDMVCGDVPYHSDDDIVSGKLMWNPDVSKACRDLINKCLAFDFQKRPMLADLLSHPWMIVSKEAAEACTSRWFGRSKSVSASVPKDLACSVGVGGNSIATSVNGGSNGNSDILIGSPSSRASMLVQGMGAAVATSLSGDAKNNHISHVRHPAVVVAVGRHHSRSSGTGSSVSQSTSSSNSSSSSSMLISSHPFQSAAFAASRSPCSSAYSSSCSSYVGRGSLCGSI</sequence>
<comment type="catalytic activity">
    <reaction evidence="12">
        <text>L-seryl-[protein] + ATP = O-phospho-L-seryl-[protein] + ADP + H(+)</text>
        <dbReference type="Rhea" id="RHEA:17989"/>
        <dbReference type="Rhea" id="RHEA-COMP:9863"/>
        <dbReference type="Rhea" id="RHEA-COMP:11604"/>
        <dbReference type="ChEBI" id="CHEBI:15378"/>
        <dbReference type="ChEBI" id="CHEBI:29999"/>
        <dbReference type="ChEBI" id="CHEBI:30616"/>
        <dbReference type="ChEBI" id="CHEBI:83421"/>
        <dbReference type="ChEBI" id="CHEBI:456216"/>
        <dbReference type="EC" id="2.7.11.1"/>
    </reaction>
</comment>
<dbReference type="WBParaSite" id="TMUE_3000011049.2">
    <property type="protein sequence ID" value="TMUE_3000011049.2"/>
    <property type="gene ID" value="WBGene00284915"/>
</dbReference>
<dbReference type="PROSITE" id="PS50011">
    <property type="entry name" value="PROTEIN_KINASE_DOM"/>
    <property type="match status" value="1"/>
</dbReference>
<dbReference type="SMART" id="SM00220">
    <property type="entry name" value="S_TKc"/>
    <property type="match status" value="1"/>
</dbReference>
<name>A0A5S6QV92_TRIMR</name>
<reference evidence="17" key="1">
    <citation type="submission" date="2013-11" db="EMBL/GenBank/DDBJ databases">
        <authorList>
            <person name="Aslett M."/>
        </authorList>
    </citation>
    <scope>NUCLEOTIDE SEQUENCE [LARGE SCALE GENOMIC DNA]</scope>
    <source>
        <strain evidence="17">Edinburgh</strain>
    </source>
</reference>
<evidence type="ECO:0000313" key="17">
    <source>
        <dbReference type="Proteomes" id="UP000046395"/>
    </source>
</evidence>
<dbReference type="PANTHER" id="PTHR22984:SF25">
    <property type="entry name" value="PROTEIN KINASE DOMAIN-CONTAINING PROTEIN"/>
    <property type="match status" value="1"/>
</dbReference>
<comment type="catalytic activity">
    <reaction evidence="11">
        <text>L-threonyl-[protein] + ATP = O-phospho-L-threonyl-[protein] + ADP + H(+)</text>
        <dbReference type="Rhea" id="RHEA:46608"/>
        <dbReference type="Rhea" id="RHEA-COMP:11060"/>
        <dbReference type="Rhea" id="RHEA-COMP:11605"/>
        <dbReference type="ChEBI" id="CHEBI:15378"/>
        <dbReference type="ChEBI" id="CHEBI:30013"/>
        <dbReference type="ChEBI" id="CHEBI:30616"/>
        <dbReference type="ChEBI" id="CHEBI:61977"/>
        <dbReference type="ChEBI" id="CHEBI:456216"/>
        <dbReference type="EC" id="2.7.11.1"/>
    </reaction>
</comment>
<reference evidence="18" key="3">
    <citation type="submission" date="2019-12" db="UniProtKB">
        <authorList>
            <consortium name="WormBaseParasite"/>
        </authorList>
    </citation>
    <scope>IDENTIFICATION</scope>
</reference>
<keyword evidence="10" id="KW-1035">Host cytoplasm</keyword>
<feature type="domain" description="Protein kinase" evidence="16">
    <location>
        <begin position="22"/>
        <end position="272"/>
    </location>
</feature>
<dbReference type="InterPro" id="IPR051138">
    <property type="entry name" value="PIM_Ser/Thr_kinase"/>
</dbReference>
<evidence type="ECO:0000256" key="2">
    <source>
        <dbReference type="ARBA" id="ARBA00004192"/>
    </source>
</evidence>
<keyword evidence="9 13" id="KW-0067">ATP-binding</keyword>
<dbReference type="Gene3D" id="1.10.510.10">
    <property type="entry name" value="Transferase(Phosphotransferase) domain 1"/>
    <property type="match status" value="1"/>
</dbReference>
<dbReference type="PANTHER" id="PTHR22984">
    <property type="entry name" value="SERINE/THREONINE-PROTEIN KINASE PIM"/>
    <property type="match status" value="1"/>
</dbReference>
<evidence type="ECO:0000256" key="1">
    <source>
        <dbReference type="ARBA" id="ARBA00001946"/>
    </source>
</evidence>
<evidence type="ECO:0000256" key="13">
    <source>
        <dbReference type="PROSITE-ProRule" id="PRU10141"/>
    </source>
</evidence>
<dbReference type="Gene3D" id="3.30.200.20">
    <property type="entry name" value="Phosphorylase Kinase, domain 1"/>
    <property type="match status" value="1"/>
</dbReference>
<dbReference type="Proteomes" id="UP000046395">
    <property type="component" value="Unassembled WGS sequence"/>
</dbReference>
<keyword evidence="17" id="KW-1185">Reference proteome</keyword>
<dbReference type="InterPro" id="IPR008271">
    <property type="entry name" value="Ser/Thr_kinase_AS"/>
</dbReference>
<evidence type="ECO:0000256" key="3">
    <source>
        <dbReference type="ARBA" id="ARBA00012513"/>
    </source>
</evidence>
<dbReference type="PROSITE" id="PS00108">
    <property type="entry name" value="PROTEIN_KINASE_ST"/>
    <property type="match status" value="1"/>
</dbReference>
<feature type="compositionally biased region" description="Low complexity" evidence="15">
    <location>
        <begin position="378"/>
        <end position="399"/>
    </location>
</feature>
<organism evidence="17 18">
    <name type="scientific">Trichuris muris</name>
    <name type="common">Mouse whipworm</name>
    <dbReference type="NCBI Taxonomy" id="70415"/>
    <lineage>
        <taxon>Eukaryota</taxon>
        <taxon>Metazoa</taxon>
        <taxon>Ecdysozoa</taxon>
        <taxon>Nematoda</taxon>
        <taxon>Enoplea</taxon>
        <taxon>Dorylaimia</taxon>
        <taxon>Trichinellida</taxon>
        <taxon>Trichuridae</taxon>
        <taxon>Trichuris</taxon>
    </lineage>
</organism>
<dbReference type="GO" id="GO:0005524">
    <property type="term" value="F:ATP binding"/>
    <property type="evidence" value="ECO:0007669"/>
    <property type="project" value="UniProtKB-UniRule"/>
</dbReference>
<evidence type="ECO:0000256" key="7">
    <source>
        <dbReference type="ARBA" id="ARBA00022741"/>
    </source>
</evidence>
<dbReference type="WBParaSite" id="TMUE_3000011049.3">
    <property type="protein sequence ID" value="TMUE_3000011049.3"/>
    <property type="gene ID" value="WBGene00284915"/>
</dbReference>
<dbReference type="InterPro" id="IPR017441">
    <property type="entry name" value="Protein_kinase_ATP_BS"/>
</dbReference>
<evidence type="ECO:0000256" key="5">
    <source>
        <dbReference type="ARBA" id="ARBA00022527"/>
    </source>
</evidence>
<dbReference type="GO" id="GO:0004674">
    <property type="term" value="F:protein serine/threonine kinase activity"/>
    <property type="evidence" value="ECO:0007669"/>
    <property type="project" value="UniProtKB-KW"/>
</dbReference>
<reference evidence="17" key="2">
    <citation type="submission" date="2014-03" db="EMBL/GenBank/DDBJ databases">
        <title>The whipworm genome and dual-species transcriptomics of an intimate host-pathogen interaction.</title>
        <authorList>
            <person name="Foth B.J."/>
            <person name="Tsai I.J."/>
            <person name="Reid A.J."/>
            <person name="Bancroft A.J."/>
            <person name="Nichol S."/>
            <person name="Tracey A."/>
            <person name="Holroyd N."/>
            <person name="Cotton J.A."/>
            <person name="Stanley E.J."/>
            <person name="Zarowiecki M."/>
            <person name="Liu J.Z."/>
            <person name="Huckvale T."/>
            <person name="Cooper P.J."/>
            <person name="Grencis R.K."/>
            <person name="Berriman M."/>
        </authorList>
    </citation>
    <scope>NUCLEOTIDE SEQUENCE [LARGE SCALE GENOMIC DNA]</scope>
    <source>
        <strain evidence="17">Edinburgh</strain>
    </source>
</reference>
<evidence type="ECO:0000259" key="16">
    <source>
        <dbReference type="PROSITE" id="PS50011"/>
    </source>
</evidence>
<dbReference type="FunFam" id="3.30.200.20:FF:000547">
    <property type="entry name" value="Serine/threonine-protein kinase prk-2"/>
    <property type="match status" value="1"/>
</dbReference>
<dbReference type="EC" id="2.7.11.1" evidence="3"/>
<dbReference type="SUPFAM" id="SSF56112">
    <property type="entry name" value="Protein kinase-like (PK-like)"/>
    <property type="match status" value="1"/>
</dbReference>
<protein>
    <recommendedName>
        <fullName evidence="4">Serine/threonine-protein kinase 1</fullName>
        <ecNumber evidence="3">2.7.11.1</ecNumber>
    </recommendedName>
</protein>
<dbReference type="CDD" id="cd14005">
    <property type="entry name" value="STKc_PIM"/>
    <property type="match status" value="1"/>
</dbReference>
<dbReference type="STRING" id="70415.A0A5S6QV92"/>
<accession>A0A5S6QV92</accession>
<evidence type="ECO:0000256" key="4">
    <source>
        <dbReference type="ARBA" id="ARBA00016885"/>
    </source>
</evidence>
<evidence type="ECO:0000256" key="10">
    <source>
        <dbReference type="ARBA" id="ARBA00023200"/>
    </source>
</evidence>
<dbReference type="InterPro" id="IPR011009">
    <property type="entry name" value="Kinase-like_dom_sf"/>
</dbReference>
<dbReference type="PROSITE" id="PS00107">
    <property type="entry name" value="PROTEIN_KINASE_ATP"/>
    <property type="match status" value="1"/>
</dbReference>
<dbReference type="WBParaSite" id="TMUE_3000011049.6">
    <property type="protein sequence ID" value="TMUE_3000011049.6"/>
    <property type="gene ID" value="WBGene00284915"/>
</dbReference>
<keyword evidence="8" id="KW-0418">Kinase</keyword>
<evidence type="ECO:0000256" key="6">
    <source>
        <dbReference type="ARBA" id="ARBA00022679"/>
    </source>
</evidence>
<dbReference type="GO" id="GO:0030430">
    <property type="term" value="C:host cell cytoplasm"/>
    <property type="evidence" value="ECO:0007669"/>
    <property type="project" value="UniProtKB-SubCell"/>
</dbReference>
<comment type="subcellular location">
    <subcellularLocation>
        <location evidence="2">Host cytoplasm</location>
    </subcellularLocation>
</comment>
<evidence type="ECO:0000256" key="11">
    <source>
        <dbReference type="ARBA" id="ARBA00047899"/>
    </source>
</evidence>
<comment type="similarity">
    <text evidence="14">Belongs to the protein kinase superfamily.</text>
</comment>
<dbReference type="FunFam" id="1.10.510.10:FF:000571">
    <property type="entry name" value="Maternal embryonic leucine zipper kinase"/>
    <property type="match status" value="1"/>
</dbReference>
<keyword evidence="6" id="KW-0808">Transferase</keyword>
<proteinExistence type="inferred from homology"/>
<evidence type="ECO:0000256" key="9">
    <source>
        <dbReference type="ARBA" id="ARBA00022840"/>
    </source>
</evidence>